<evidence type="ECO:0000256" key="2">
    <source>
        <dbReference type="ARBA" id="ARBA00023002"/>
    </source>
</evidence>
<evidence type="ECO:0000259" key="3">
    <source>
        <dbReference type="Pfam" id="PF02525"/>
    </source>
</evidence>
<accession>A0ABW3RRW4</accession>
<dbReference type="PANTHER" id="PTHR10204">
    <property type="entry name" value="NAD P H OXIDOREDUCTASE-RELATED"/>
    <property type="match status" value="1"/>
</dbReference>
<dbReference type="EC" id="1.-.-.-" evidence="4"/>
<evidence type="ECO:0000256" key="1">
    <source>
        <dbReference type="ARBA" id="ARBA00006252"/>
    </source>
</evidence>
<feature type="domain" description="Flavodoxin-like fold" evidence="3">
    <location>
        <begin position="6"/>
        <end position="186"/>
    </location>
</feature>
<dbReference type="InterPro" id="IPR051545">
    <property type="entry name" value="NAD(P)H_dehydrogenase_qn"/>
</dbReference>
<protein>
    <submittedName>
        <fullName evidence="4">NAD(P)H-dependent oxidoreductase</fullName>
        <ecNumber evidence="4">1.-.-.-</ecNumber>
        <ecNumber evidence="4">1.6.99.-</ecNumber>
    </submittedName>
</protein>
<comment type="caution">
    <text evidence="4">The sequence shown here is derived from an EMBL/GenBank/DDBJ whole genome shotgun (WGS) entry which is preliminary data.</text>
</comment>
<evidence type="ECO:0000313" key="4">
    <source>
        <dbReference type="EMBL" id="MFD1174961.1"/>
    </source>
</evidence>
<dbReference type="Proteomes" id="UP001597262">
    <property type="component" value="Unassembled WGS sequence"/>
</dbReference>
<proteinExistence type="inferred from homology"/>
<dbReference type="PANTHER" id="PTHR10204:SF34">
    <property type="entry name" value="NAD(P)H DEHYDROGENASE [QUINONE] 1 ISOFORM 1"/>
    <property type="match status" value="1"/>
</dbReference>
<dbReference type="Gene3D" id="3.40.50.360">
    <property type="match status" value="1"/>
</dbReference>
<reference evidence="5" key="1">
    <citation type="journal article" date="2019" name="Int. J. Syst. Evol. Microbiol.">
        <title>The Global Catalogue of Microorganisms (GCM) 10K type strain sequencing project: providing services to taxonomists for standard genome sequencing and annotation.</title>
        <authorList>
            <consortium name="The Broad Institute Genomics Platform"/>
            <consortium name="The Broad Institute Genome Sequencing Center for Infectious Disease"/>
            <person name="Wu L."/>
            <person name="Ma J."/>
        </authorList>
    </citation>
    <scope>NUCLEOTIDE SEQUENCE [LARGE SCALE GENOMIC DNA]</scope>
    <source>
        <strain evidence="5">CCUG 59189</strain>
    </source>
</reference>
<evidence type="ECO:0000313" key="5">
    <source>
        <dbReference type="Proteomes" id="UP001597262"/>
    </source>
</evidence>
<dbReference type="InterPro" id="IPR003680">
    <property type="entry name" value="Flavodoxin_fold"/>
</dbReference>
<dbReference type="GO" id="GO:0016491">
    <property type="term" value="F:oxidoreductase activity"/>
    <property type="evidence" value="ECO:0007669"/>
    <property type="project" value="UniProtKB-KW"/>
</dbReference>
<dbReference type="Pfam" id="PF02525">
    <property type="entry name" value="Flavodoxin_2"/>
    <property type="match status" value="1"/>
</dbReference>
<keyword evidence="2 4" id="KW-0560">Oxidoreductase</keyword>
<gene>
    <name evidence="4" type="ORF">ACFQ3W_01390</name>
</gene>
<dbReference type="EMBL" id="JBHTLM010000001">
    <property type="protein sequence ID" value="MFD1174961.1"/>
    <property type="molecule type" value="Genomic_DNA"/>
</dbReference>
<dbReference type="EC" id="1.6.99.-" evidence="4"/>
<keyword evidence="5" id="KW-1185">Reference proteome</keyword>
<name>A0ABW3RRW4_9BACL</name>
<sequence length="196" mass="22663">MSANRKILIINGHPDPQSFCLALADAYAEGAQEQDSVEVRSIDLSRLQFNPILQYGYRQRTELEDGLKEAQELIRWADHLVFVYPTWWGAMPAILKGFIDRVFLPGFAFKYRENSPLWDKLLTGKTARLIVTMDTPAWYYRLVYWRAGHLVMKRNILKFCGIQPVRVTEISPVKTSSAEQRTKWLSQVKKLGSSLR</sequence>
<organism evidence="4 5">
    <name type="scientific">Paenibacillus puldeungensis</name>
    <dbReference type="NCBI Taxonomy" id="696536"/>
    <lineage>
        <taxon>Bacteria</taxon>
        <taxon>Bacillati</taxon>
        <taxon>Bacillota</taxon>
        <taxon>Bacilli</taxon>
        <taxon>Bacillales</taxon>
        <taxon>Paenibacillaceae</taxon>
        <taxon>Paenibacillus</taxon>
    </lineage>
</organism>
<comment type="similarity">
    <text evidence="1">Belongs to the NAD(P)H dehydrogenase (quinone) family.</text>
</comment>
<dbReference type="SUPFAM" id="SSF52218">
    <property type="entry name" value="Flavoproteins"/>
    <property type="match status" value="1"/>
</dbReference>
<dbReference type="InterPro" id="IPR029039">
    <property type="entry name" value="Flavoprotein-like_sf"/>
</dbReference>